<dbReference type="RefSeq" id="WP_135065714.1">
    <property type="nucleotide sequence ID" value="NZ_CP038266.1"/>
</dbReference>
<organism evidence="2 3">
    <name type="scientific">Microbacterium wangchenii</name>
    <dbReference type="NCBI Taxonomy" id="2541726"/>
    <lineage>
        <taxon>Bacteria</taxon>
        <taxon>Bacillati</taxon>
        <taxon>Actinomycetota</taxon>
        <taxon>Actinomycetes</taxon>
        <taxon>Micrococcales</taxon>
        <taxon>Microbacteriaceae</taxon>
        <taxon>Microbacterium</taxon>
    </lineage>
</organism>
<feature type="domain" description="Bacteriophage T5 Orf172 DNA-binding" evidence="1">
    <location>
        <begin position="89"/>
        <end position="157"/>
    </location>
</feature>
<sequence length="180" mass="20449">MRCLVDGCGEAVFPATPLPLCERHLAVAGEWDQRVHGVTDLLPSPCLVCRSRLGVRWPSGWLCAACEWRYGDVPDDDLPPPRVDVVYYLRYSDRVKIGTTANPRQRLAAIRHDDLLAFERGDRTLEQRRHGEFAADRFEGTEWFRLSEPLAAHIAVLAAGVGDPWMLWTRWRSEALARRG</sequence>
<dbReference type="Proteomes" id="UP000295748">
    <property type="component" value="Chromosome"/>
</dbReference>
<evidence type="ECO:0000313" key="2">
    <source>
        <dbReference type="EMBL" id="QBR88570.1"/>
    </source>
</evidence>
<dbReference type="SMART" id="SM00974">
    <property type="entry name" value="T5orf172"/>
    <property type="match status" value="1"/>
</dbReference>
<dbReference type="InterPro" id="IPR018306">
    <property type="entry name" value="Phage_T5_Orf172_DNA-bd"/>
</dbReference>
<accession>A0ABX5STI9</accession>
<protein>
    <submittedName>
        <fullName evidence="2">GIY-YIG nuclease family protein</fullName>
    </submittedName>
</protein>
<evidence type="ECO:0000259" key="1">
    <source>
        <dbReference type="SMART" id="SM00974"/>
    </source>
</evidence>
<dbReference type="EMBL" id="CP038266">
    <property type="protein sequence ID" value="QBR88570.1"/>
    <property type="molecule type" value="Genomic_DNA"/>
</dbReference>
<gene>
    <name evidence="2" type="ORF">E4K62_07660</name>
</gene>
<proteinExistence type="predicted"/>
<dbReference type="Pfam" id="PF13455">
    <property type="entry name" value="MUG113"/>
    <property type="match status" value="1"/>
</dbReference>
<reference evidence="2 3" key="1">
    <citation type="submission" date="2019-03" db="EMBL/GenBank/DDBJ databases">
        <authorList>
            <person name="Dong K."/>
        </authorList>
    </citation>
    <scope>NUCLEOTIDE SEQUENCE [LARGE SCALE GENOMIC DNA]</scope>
    <source>
        <strain evidence="3">dk512</strain>
    </source>
</reference>
<name>A0ABX5STI9_9MICO</name>
<evidence type="ECO:0000313" key="3">
    <source>
        <dbReference type="Proteomes" id="UP000295748"/>
    </source>
</evidence>
<keyword evidence="3" id="KW-1185">Reference proteome</keyword>